<evidence type="ECO:0000313" key="6">
    <source>
        <dbReference type="Proteomes" id="UP000594260"/>
    </source>
</evidence>
<accession>A0A7M7J036</accession>
<dbReference type="PROSITE" id="PS00972">
    <property type="entry name" value="USP_1"/>
    <property type="match status" value="1"/>
</dbReference>
<dbReference type="PANTHER" id="PTHR21646">
    <property type="entry name" value="UBIQUITIN CARBOXYL-TERMINAL HYDROLASE"/>
    <property type="match status" value="1"/>
</dbReference>
<evidence type="ECO:0000256" key="2">
    <source>
        <dbReference type="ARBA" id="ARBA00012759"/>
    </source>
</evidence>
<dbReference type="InterPro" id="IPR038765">
    <property type="entry name" value="Papain-like_cys_pep_sf"/>
</dbReference>
<dbReference type="Proteomes" id="UP000594260">
    <property type="component" value="Unplaced"/>
</dbReference>
<protein>
    <recommendedName>
        <fullName evidence="2">ubiquitinyl hydrolase 1</fullName>
        <ecNumber evidence="2">3.4.19.12</ecNumber>
    </recommendedName>
</protein>
<feature type="domain" description="USP" evidence="4">
    <location>
        <begin position="215"/>
        <end position="947"/>
    </location>
</feature>
<name>A0A7M7J036_VARDE</name>
<dbReference type="RefSeq" id="XP_022644963.1">
    <property type="nucleotide sequence ID" value="XM_022789228.1"/>
</dbReference>
<dbReference type="OrthoDB" id="265776at2759"/>
<organism evidence="5 6">
    <name type="scientific">Varroa destructor</name>
    <name type="common">Honeybee mite</name>
    <dbReference type="NCBI Taxonomy" id="109461"/>
    <lineage>
        <taxon>Eukaryota</taxon>
        <taxon>Metazoa</taxon>
        <taxon>Ecdysozoa</taxon>
        <taxon>Arthropoda</taxon>
        <taxon>Chelicerata</taxon>
        <taxon>Arachnida</taxon>
        <taxon>Acari</taxon>
        <taxon>Parasitiformes</taxon>
        <taxon>Mesostigmata</taxon>
        <taxon>Gamasina</taxon>
        <taxon>Dermanyssoidea</taxon>
        <taxon>Varroidae</taxon>
        <taxon>Varroa</taxon>
    </lineage>
</organism>
<keyword evidence="6" id="KW-1185">Reference proteome</keyword>
<dbReference type="Gene3D" id="3.90.70.10">
    <property type="entry name" value="Cysteine proteinases"/>
    <property type="match status" value="2"/>
</dbReference>
<dbReference type="InterPro" id="IPR050185">
    <property type="entry name" value="Ub_carboxyl-term_hydrolase"/>
</dbReference>
<dbReference type="PROSITE" id="PS50235">
    <property type="entry name" value="USP_3"/>
    <property type="match status" value="1"/>
</dbReference>
<evidence type="ECO:0000259" key="4">
    <source>
        <dbReference type="PROSITE" id="PS50235"/>
    </source>
</evidence>
<feature type="region of interest" description="Disordered" evidence="3">
    <location>
        <begin position="576"/>
        <end position="597"/>
    </location>
</feature>
<dbReference type="InterPro" id="IPR001394">
    <property type="entry name" value="Peptidase_C19_UCH"/>
</dbReference>
<dbReference type="AlphaFoldDB" id="A0A7M7J036"/>
<dbReference type="EC" id="3.4.19.12" evidence="2"/>
<dbReference type="InParanoid" id="A0A7M7J036"/>
<dbReference type="GeneID" id="111243523"/>
<evidence type="ECO:0000256" key="3">
    <source>
        <dbReference type="SAM" id="MobiDB-lite"/>
    </source>
</evidence>
<feature type="region of interest" description="Disordered" evidence="3">
    <location>
        <begin position="115"/>
        <end position="137"/>
    </location>
</feature>
<comment type="catalytic activity">
    <reaction evidence="1">
        <text>Thiol-dependent hydrolysis of ester, thioester, amide, peptide and isopeptide bonds formed by the C-terminal Gly of ubiquitin (a 76-residue protein attached to proteins as an intracellular targeting signal).</text>
        <dbReference type="EC" id="3.4.19.12"/>
    </reaction>
</comment>
<feature type="compositionally biased region" description="Polar residues" evidence="3">
    <location>
        <begin position="31"/>
        <end position="42"/>
    </location>
</feature>
<feature type="compositionally biased region" description="Polar residues" evidence="3">
    <location>
        <begin position="115"/>
        <end position="133"/>
    </location>
</feature>
<dbReference type="RefSeq" id="XP_022644962.1">
    <property type="nucleotide sequence ID" value="XM_022789227.1"/>
</dbReference>
<dbReference type="GO" id="GO:0004843">
    <property type="term" value="F:cysteine-type deubiquitinase activity"/>
    <property type="evidence" value="ECO:0007669"/>
    <property type="project" value="UniProtKB-EC"/>
</dbReference>
<dbReference type="EnsemblMetazoa" id="XM_022789229">
    <property type="protein sequence ID" value="XP_022644964"/>
    <property type="gene ID" value="LOC111243523"/>
</dbReference>
<dbReference type="SUPFAM" id="SSF54001">
    <property type="entry name" value="Cysteine proteinases"/>
    <property type="match status" value="1"/>
</dbReference>
<reference evidence="5" key="1">
    <citation type="submission" date="2021-01" db="UniProtKB">
        <authorList>
            <consortium name="EnsemblMetazoa"/>
        </authorList>
    </citation>
    <scope>IDENTIFICATION</scope>
</reference>
<dbReference type="RefSeq" id="XP_022644965.1">
    <property type="nucleotide sequence ID" value="XM_022789230.1"/>
</dbReference>
<feature type="region of interest" description="Disordered" evidence="3">
    <location>
        <begin position="993"/>
        <end position="1050"/>
    </location>
</feature>
<dbReference type="GO" id="GO:0016579">
    <property type="term" value="P:protein deubiquitination"/>
    <property type="evidence" value="ECO:0007669"/>
    <property type="project" value="InterPro"/>
</dbReference>
<dbReference type="OMA" id="THICIIN"/>
<dbReference type="InterPro" id="IPR028889">
    <property type="entry name" value="USP"/>
</dbReference>
<dbReference type="KEGG" id="vde:111243523"/>
<proteinExistence type="predicted"/>
<feature type="compositionally biased region" description="Polar residues" evidence="3">
    <location>
        <begin position="993"/>
        <end position="1005"/>
    </location>
</feature>
<dbReference type="EnsemblMetazoa" id="XM_022789230">
    <property type="protein sequence ID" value="XP_022644965"/>
    <property type="gene ID" value="LOC111243523"/>
</dbReference>
<dbReference type="PANTHER" id="PTHR21646:SF14">
    <property type="entry name" value="FI05488P"/>
    <property type="match status" value="1"/>
</dbReference>
<sequence length="1107" mass="123694">MSPAGGGVAVVCRSTAPATASSGRSVPGGNEDNNIGQNSGTHLANEGIVLPSTTMQRRSASERDLVEGLVPRRRQSPSRTDRGLFTLPRLPLKKSCPSSSTVGFVGRRDIKYTSLENTSDATPQQTPTLGRSSRSTERRSIFSSIVRSFSVKRPPAKKNLSLSNGDLTRPAATGHRPTRLTVGALRNDEACDYDKAVDDAGDDGSGMAFVVGGIAGIRNHGNTCYLNAIVQCLSNTDAFAEYLVLNRYQVDLSYARKNNRKKYGTRGEVTEQLALLIKSLWSSTMYPEISARLKSVVGKYGPQYAGSEQHDAQEFLIWLLDKVHEDLNRANKTKYKKVDSKGSVLGKPDEFLAARALASHARCNSSFVQELFQGQTKLTLTCPLCRRECKTFDPYVCLSLPIPLKLKRLVPVHLINLTGDNRQLEFAIELFDNSTIRDLREKVSDRYRIPARNLLFMQLLPETEGGFGSVYADSDSVVSLLDDLRSRGNSRFVTCLETPKPKKTNEHGEHVMVIWQNRTTVGGPFGPPYVIQVRRDISFDNLRLLMLDTMAELFNDEYLHEDGDCAHYDGGTEDLNQQLLSGGGGGGSSKELASSSTQYSFRNDERHVFDLEGVNLTPRASTDTIDNLSHRYIVHQQTDKWVDRSQLARQTPATSGTLSERPIVPEFPTSCFSILCADMLPERNELRASDELPLYTDPVEHITAVSKVQYPSVAKHLRLVLEWRDERICERIREPSGPLRDESLCGLDEADGEAAVPVDLNDCLNAYFSEELLEADEAWLCPTCERRQQVLSKLDLWTTPDVLLIHLKRFKQVNQERSKISSLVEFPLTGLDLSRFAAQRGDSPDLLRRERDRDLPKDTFFTWSPWKNSVHRSPLRNVDPRNPHNFIYDLYAVCNHHGTMQTGHYTAFCKNPVNGLWYHYDDAIVSTVTDESHLTTRDAYILFYQRNTFNVSQSCSSSSSGYSSGSNDSANRHWSIHREQFFYSSAPSSSFDNLYNNDRQTQTPQPRRKWRNTKRYATMGSGERRSRGGEPGRPLTAENTGRPNRDVMKDVGSDTSLVIGGSTGLTSKDVSSCVPKNSQSAANINELYAEADEYVLRPAIYCTVTSV</sequence>
<dbReference type="InterPro" id="IPR018200">
    <property type="entry name" value="USP_CS"/>
</dbReference>
<evidence type="ECO:0000256" key="1">
    <source>
        <dbReference type="ARBA" id="ARBA00000707"/>
    </source>
</evidence>
<feature type="region of interest" description="Disordered" evidence="3">
    <location>
        <begin position="17"/>
        <end position="101"/>
    </location>
</feature>
<dbReference type="CDD" id="cd02674">
    <property type="entry name" value="Peptidase_C19R"/>
    <property type="match status" value="1"/>
</dbReference>
<dbReference type="RefSeq" id="XP_022644964.1">
    <property type="nucleotide sequence ID" value="XM_022789229.1"/>
</dbReference>
<dbReference type="Pfam" id="PF00443">
    <property type="entry name" value="UCH"/>
    <property type="match status" value="1"/>
</dbReference>
<dbReference type="PROSITE" id="PS00973">
    <property type="entry name" value="USP_2"/>
    <property type="match status" value="1"/>
</dbReference>
<dbReference type="EnsemblMetazoa" id="XM_022789228">
    <property type="protein sequence ID" value="XP_022644963"/>
    <property type="gene ID" value="LOC111243523"/>
</dbReference>
<dbReference type="FunCoup" id="A0A7M7J036">
    <property type="interactions" value="95"/>
</dbReference>
<dbReference type="EnsemblMetazoa" id="XM_022789227">
    <property type="protein sequence ID" value="XP_022644962"/>
    <property type="gene ID" value="LOC111243523"/>
</dbReference>
<evidence type="ECO:0000313" key="5">
    <source>
        <dbReference type="EnsemblMetazoa" id="XP_022644963"/>
    </source>
</evidence>